<evidence type="ECO:0000313" key="3">
    <source>
        <dbReference type="Proteomes" id="UP000237000"/>
    </source>
</evidence>
<dbReference type="InterPro" id="IPR056592">
    <property type="entry name" value="Beta-prop_At3g26010-like"/>
</dbReference>
<reference evidence="3" key="1">
    <citation type="submission" date="2016-06" db="EMBL/GenBank/DDBJ databases">
        <title>Parallel loss of symbiosis genes in relatives of nitrogen-fixing non-legume Parasponia.</title>
        <authorList>
            <person name="Van Velzen R."/>
            <person name="Holmer R."/>
            <person name="Bu F."/>
            <person name="Rutten L."/>
            <person name="Van Zeijl A."/>
            <person name="Liu W."/>
            <person name="Santuari L."/>
            <person name="Cao Q."/>
            <person name="Sharma T."/>
            <person name="Shen D."/>
            <person name="Roswanjaya Y."/>
            <person name="Wardhani T."/>
            <person name="Kalhor M.S."/>
            <person name="Jansen J."/>
            <person name="Van den Hoogen J."/>
            <person name="Gungor B."/>
            <person name="Hartog M."/>
            <person name="Hontelez J."/>
            <person name="Verver J."/>
            <person name="Yang W.-C."/>
            <person name="Schijlen E."/>
            <person name="Repin R."/>
            <person name="Schilthuizen M."/>
            <person name="Schranz E."/>
            <person name="Heidstra R."/>
            <person name="Miyata K."/>
            <person name="Fedorova E."/>
            <person name="Kohlen W."/>
            <person name="Bisseling T."/>
            <person name="Smit S."/>
            <person name="Geurts R."/>
        </authorList>
    </citation>
    <scope>NUCLEOTIDE SEQUENCE [LARGE SCALE GENOMIC DNA]</scope>
    <source>
        <strain evidence="3">cv. RG33-2</strain>
    </source>
</reference>
<keyword evidence="3" id="KW-1185">Reference proteome</keyword>
<evidence type="ECO:0000259" key="1">
    <source>
        <dbReference type="Pfam" id="PF24750"/>
    </source>
</evidence>
<accession>A0A2P5F685</accession>
<dbReference type="Proteomes" id="UP000237000">
    <property type="component" value="Unassembled WGS sequence"/>
</dbReference>
<dbReference type="PANTHER" id="PTHR35546">
    <property type="entry name" value="F-BOX PROTEIN INTERACTION DOMAIN PROTEIN-RELATED"/>
    <property type="match status" value="1"/>
</dbReference>
<sequence>MGNKYVFSGVIFCSETGKWSPSTFSISWALDHGFMFPSDFVTNNGTVYSLLLNDFGHKVKGIVAFDPFIDVTSDDEDDIPKRCHFIHLPIDFCHRWKGKVCFGVVQGRLRLSQLLKFKGDFVLKIWELNDNNSGGDWLLVHHVRLTSAKTYKTRVAAFHPNNGNVIFMLHNSEREIYRYEIGEEKFEKIGRLPSPVSELSNFYICSPALLCIFRGLHCTTSENKKVERLAKYWRIRHA</sequence>
<protein>
    <recommendedName>
        <fullName evidence="1">F-box protein At3g26010-like beta-propeller domain-containing protein</fullName>
    </recommendedName>
</protein>
<dbReference type="InterPro" id="IPR055290">
    <property type="entry name" value="At3g26010-like"/>
</dbReference>
<organism evidence="2 3">
    <name type="scientific">Trema orientale</name>
    <name type="common">Charcoal tree</name>
    <name type="synonym">Celtis orientalis</name>
    <dbReference type="NCBI Taxonomy" id="63057"/>
    <lineage>
        <taxon>Eukaryota</taxon>
        <taxon>Viridiplantae</taxon>
        <taxon>Streptophyta</taxon>
        <taxon>Embryophyta</taxon>
        <taxon>Tracheophyta</taxon>
        <taxon>Spermatophyta</taxon>
        <taxon>Magnoliopsida</taxon>
        <taxon>eudicotyledons</taxon>
        <taxon>Gunneridae</taxon>
        <taxon>Pentapetalae</taxon>
        <taxon>rosids</taxon>
        <taxon>fabids</taxon>
        <taxon>Rosales</taxon>
        <taxon>Cannabaceae</taxon>
        <taxon>Trema</taxon>
    </lineage>
</organism>
<dbReference type="PANTHER" id="PTHR35546:SF130">
    <property type="entry name" value="EXPRESSED PROTEIN"/>
    <property type="match status" value="1"/>
</dbReference>
<name>A0A2P5F685_TREOI</name>
<dbReference type="Pfam" id="PF24750">
    <property type="entry name" value="b-prop_At3g26010-like"/>
    <property type="match status" value="1"/>
</dbReference>
<comment type="caution">
    <text evidence="2">The sequence shown here is derived from an EMBL/GenBank/DDBJ whole genome shotgun (WGS) entry which is preliminary data.</text>
</comment>
<dbReference type="InParanoid" id="A0A2P5F685"/>
<gene>
    <name evidence="2" type="ORF">TorRG33x02_108730</name>
</gene>
<evidence type="ECO:0000313" key="2">
    <source>
        <dbReference type="EMBL" id="PON93302.1"/>
    </source>
</evidence>
<proteinExistence type="predicted"/>
<dbReference type="OrthoDB" id="674184at2759"/>
<dbReference type="EMBL" id="JXTC01000059">
    <property type="protein sequence ID" value="PON93302.1"/>
    <property type="molecule type" value="Genomic_DNA"/>
</dbReference>
<feature type="domain" description="F-box protein At3g26010-like beta-propeller" evidence="1">
    <location>
        <begin position="7"/>
        <end position="188"/>
    </location>
</feature>
<dbReference type="AlphaFoldDB" id="A0A2P5F685"/>